<accession>A0ABW9EHP0</accession>
<protein>
    <recommendedName>
        <fullName evidence="3">DUF1579 domain-containing protein</fullName>
    </recommendedName>
</protein>
<sequence length="198" mass="22100">MKRLENIFEGGFVAALSAPARAADIDAADDLYGWLIGSWEMDVVHYRVDLRDAPRRGEIHFGWVLEGRAVQDVWIMPPRGARELATGARSNTDATNPAADAMYGTTLRIWDPALRAWRVTYFNPRTGQRDELTGRRIGDDLVQIGTHANGTPIRWNFTGITRDAFRWTGVALAADGVTWTLEAEFHARRKAQSMTGSV</sequence>
<name>A0ABW9EHP0_9BURK</name>
<evidence type="ECO:0000313" key="2">
    <source>
        <dbReference type="Proteomes" id="UP001629392"/>
    </source>
</evidence>
<proteinExistence type="predicted"/>
<keyword evidence="2" id="KW-1185">Reference proteome</keyword>
<comment type="caution">
    <text evidence="1">The sequence shown here is derived from an EMBL/GenBank/DDBJ whole genome shotgun (WGS) entry which is preliminary data.</text>
</comment>
<gene>
    <name evidence="1" type="ORF">PQQ73_19470</name>
</gene>
<dbReference type="Proteomes" id="UP001629392">
    <property type="component" value="Unassembled WGS sequence"/>
</dbReference>
<evidence type="ECO:0008006" key="3">
    <source>
        <dbReference type="Google" id="ProtNLM"/>
    </source>
</evidence>
<reference evidence="1 2" key="1">
    <citation type="journal article" date="2024" name="Chem. Sci.">
        <title>Discovery of megapolipeptins by genome mining of a Burkholderiales bacteria collection.</title>
        <authorList>
            <person name="Paulo B.S."/>
            <person name="Recchia M.J.J."/>
            <person name="Lee S."/>
            <person name="Fergusson C.H."/>
            <person name="Romanowski S.B."/>
            <person name="Hernandez A."/>
            <person name="Krull N."/>
            <person name="Liu D.Y."/>
            <person name="Cavanagh H."/>
            <person name="Bos A."/>
            <person name="Gray C.A."/>
            <person name="Murphy B.T."/>
            <person name="Linington R.G."/>
            <person name="Eustaquio A.S."/>
        </authorList>
    </citation>
    <scope>NUCLEOTIDE SEQUENCE [LARGE SCALE GENOMIC DNA]</scope>
    <source>
        <strain evidence="1 2">RL17-350-BIC-E</strain>
    </source>
</reference>
<organism evidence="1 2">
    <name type="scientific">Paraburkholderia strydomiana</name>
    <dbReference type="NCBI Taxonomy" id="1245417"/>
    <lineage>
        <taxon>Bacteria</taxon>
        <taxon>Pseudomonadati</taxon>
        <taxon>Pseudomonadota</taxon>
        <taxon>Betaproteobacteria</taxon>
        <taxon>Burkholderiales</taxon>
        <taxon>Burkholderiaceae</taxon>
        <taxon>Paraburkholderia</taxon>
    </lineage>
</organism>
<dbReference type="RefSeq" id="WP_408154434.1">
    <property type="nucleotide sequence ID" value="NZ_JAQQCL010000014.1"/>
</dbReference>
<dbReference type="EMBL" id="JAQQCL010000014">
    <property type="protein sequence ID" value="MFM0718509.1"/>
    <property type="molecule type" value="Genomic_DNA"/>
</dbReference>
<evidence type="ECO:0000313" key="1">
    <source>
        <dbReference type="EMBL" id="MFM0718509.1"/>
    </source>
</evidence>